<dbReference type="InterPro" id="IPR052909">
    <property type="entry name" value="Transposase_6_like"/>
</dbReference>
<dbReference type="PANTHER" id="PTHR46637:SF1">
    <property type="entry name" value="BLL5188 PROTEIN"/>
    <property type="match status" value="1"/>
</dbReference>
<reference evidence="2 3" key="1">
    <citation type="submission" date="2020-08" db="EMBL/GenBank/DDBJ databases">
        <title>Sequencing the genomes of 1000 actinobacteria strains.</title>
        <authorList>
            <person name="Klenk H.-P."/>
        </authorList>
    </citation>
    <scope>NUCLEOTIDE SEQUENCE [LARGE SCALE GENOMIC DNA]</scope>
    <source>
        <strain evidence="2 3">DSM 45913</strain>
    </source>
</reference>
<protein>
    <submittedName>
        <fullName evidence="2">Transposase</fullName>
    </submittedName>
</protein>
<dbReference type="EMBL" id="JACHJB010000002">
    <property type="protein sequence ID" value="MBB6347710.1"/>
    <property type="molecule type" value="Genomic_DNA"/>
</dbReference>
<evidence type="ECO:0000259" key="1">
    <source>
        <dbReference type="Pfam" id="PF13340"/>
    </source>
</evidence>
<evidence type="ECO:0000313" key="2">
    <source>
        <dbReference type="EMBL" id="MBB6347710.1"/>
    </source>
</evidence>
<gene>
    <name evidence="2" type="ORF">FHU36_004255</name>
</gene>
<proteinExistence type="predicted"/>
<dbReference type="AlphaFoldDB" id="A0A7X0C369"/>
<dbReference type="Pfam" id="PF13340">
    <property type="entry name" value="DUF4096"/>
    <property type="match status" value="1"/>
</dbReference>
<name>A0A7X0C369_9ACTN</name>
<dbReference type="PANTHER" id="PTHR46637">
    <property type="entry name" value="TIS1421-TRANSPOSASE PROTEIN A"/>
    <property type="match status" value="1"/>
</dbReference>
<organism evidence="2 3">
    <name type="scientific">Nonomuraea muscovyensis</name>
    <dbReference type="NCBI Taxonomy" id="1124761"/>
    <lineage>
        <taxon>Bacteria</taxon>
        <taxon>Bacillati</taxon>
        <taxon>Actinomycetota</taxon>
        <taxon>Actinomycetes</taxon>
        <taxon>Streptosporangiales</taxon>
        <taxon>Streptosporangiaceae</taxon>
        <taxon>Nonomuraea</taxon>
    </lineage>
</organism>
<dbReference type="InterPro" id="IPR025161">
    <property type="entry name" value="IS402-like_dom"/>
</dbReference>
<dbReference type="RefSeq" id="WP_185085609.1">
    <property type="nucleotide sequence ID" value="NZ_JACHJB010000002.1"/>
</dbReference>
<accession>A0A7X0C369</accession>
<sequence length="104" mass="11777">MARGDLTEDEWSLIEPHLPLGERDPIPDLRQQFNAVMWRFRTGSPWRVLPAEHGPWSTVRSWATTGVFEQSMQTVIAEAAARAAYRRLPEVWGGRGETSCVSLV</sequence>
<feature type="domain" description="Insertion element IS402-like" evidence="1">
    <location>
        <begin position="6"/>
        <end position="70"/>
    </location>
</feature>
<keyword evidence="3" id="KW-1185">Reference proteome</keyword>
<comment type="caution">
    <text evidence="2">The sequence shown here is derived from an EMBL/GenBank/DDBJ whole genome shotgun (WGS) entry which is preliminary data.</text>
</comment>
<evidence type="ECO:0000313" key="3">
    <source>
        <dbReference type="Proteomes" id="UP000583800"/>
    </source>
</evidence>
<dbReference type="Proteomes" id="UP000583800">
    <property type="component" value="Unassembled WGS sequence"/>
</dbReference>